<evidence type="ECO:0000313" key="3">
    <source>
        <dbReference type="Proteomes" id="UP000681967"/>
    </source>
</evidence>
<accession>A0A8S2ZAY0</accession>
<evidence type="ECO:0000313" key="2">
    <source>
        <dbReference type="EMBL" id="CAF4977510.1"/>
    </source>
</evidence>
<dbReference type="EMBL" id="CAJOBH010101468">
    <property type="protein sequence ID" value="CAF4615173.1"/>
    <property type="molecule type" value="Genomic_DNA"/>
</dbReference>
<reference evidence="1" key="1">
    <citation type="submission" date="2021-02" db="EMBL/GenBank/DDBJ databases">
        <authorList>
            <person name="Nowell W R."/>
        </authorList>
    </citation>
    <scope>NUCLEOTIDE SEQUENCE</scope>
</reference>
<feature type="non-terminal residue" evidence="1">
    <location>
        <position position="54"/>
    </location>
</feature>
<sequence length="54" mass="6186">MATASILNQNIIIREYGKRPLLIPGSDDIDQQLHIAYNPNKEHYDSVKSFDQTI</sequence>
<name>A0A8S2ZAY0_9BILA</name>
<dbReference type="AlphaFoldDB" id="A0A8S2ZAY0"/>
<dbReference type="EMBL" id="CAJOBI010196345">
    <property type="protein sequence ID" value="CAF4977510.1"/>
    <property type="molecule type" value="Genomic_DNA"/>
</dbReference>
<protein>
    <submittedName>
        <fullName evidence="1">Uncharacterized protein</fullName>
    </submittedName>
</protein>
<evidence type="ECO:0000313" key="1">
    <source>
        <dbReference type="EMBL" id="CAF4615173.1"/>
    </source>
</evidence>
<organism evidence="1 3">
    <name type="scientific">Rotaria magnacalcarata</name>
    <dbReference type="NCBI Taxonomy" id="392030"/>
    <lineage>
        <taxon>Eukaryota</taxon>
        <taxon>Metazoa</taxon>
        <taxon>Spiralia</taxon>
        <taxon>Gnathifera</taxon>
        <taxon>Rotifera</taxon>
        <taxon>Eurotatoria</taxon>
        <taxon>Bdelloidea</taxon>
        <taxon>Philodinida</taxon>
        <taxon>Philodinidae</taxon>
        <taxon>Rotaria</taxon>
    </lineage>
</organism>
<gene>
    <name evidence="1" type="ORF">BYL167_LOCUS40717</name>
    <name evidence="2" type="ORF">SMN809_LOCUS55521</name>
</gene>
<proteinExistence type="predicted"/>
<comment type="caution">
    <text evidence="1">The sequence shown here is derived from an EMBL/GenBank/DDBJ whole genome shotgun (WGS) entry which is preliminary data.</text>
</comment>
<dbReference type="Proteomes" id="UP000681967">
    <property type="component" value="Unassembled WGS sequence"/>
</dbReference>
<dbReference type="Proteomes" id="UP000676336">
    <property type="component" value="Unassembled WGS sequence"/>
</dbReference>